<dbReference type="PANTHER" id="PTHR10210">
    <property type="entry name" value="RIBOSE-PHOSPHATE DIPHOSPHOKINASE FAMILY MEMBER"/>
    <property type="match status" value="1"/>
</dbReference>
<sequence>MYHYLAAFQGNLRSRPQEGKKGISPFLNFGSSSFSTQAKNSFNSVAAQAFAMLPGPTVACCEEPKKMKKDLTKKWYYYSGPPADARTLKRVKLFSGSMGTEMGAHVAELLGIGLARANLGQYVDGEISLQLAENVRGKDVFLIAPTTTNDGWMELFLLTACCARASAKQVTAVIPFFGYSRLDQRVAREPIAASDMARALEEMGVDRVVSVDMHTQQLAGFFRCKIPADNVEPWGVAAGYFAEQLAAGHEGRAVGVTVVAAHENHMKRAKTLQGLLARRLAEHYPQWGQSGDGGPVVSVAAVSKMRTREDHSRGVHRQLIGEAKGEICIIVDDLCDTGTTLVEAAQLLKEEGAVAVWGFSTHGRFSGDGARRVSQCQALDYLVCTDTIPFQRFLGEDVLNSGKIRQLSIAPLIAEIIHRIHDKKDCDDILFPSSKKKAIK</sequence>
<dbReference type="AlphaFoldDB" id="A0A7S3XXR2"/>
<dbReference type="GO" id="GO:0005737">
    <property type="term" value="C:cytoplasm"/>
    <property type="evidence" value="ECO:0007669"/>
    <property type="project" value="TreeGrafter"/>
</dbReference>
<comment type="pathway">
    <text evidence="1">Metabolic intermediate biosynthesis; 5-phospho-alpha-D-ribose 1-diphosphate biosynthesis; 5-phospho-alpha-D-ribose 1-diphosphate from D-ribose 5-phosphate (route I): step 1/1.</text>
</comment>
<dbReference type="GO" id="GO:0006015">
    <property type="term" value="P:5-phosphoribose 1-diphosphate biosynthetic process"/>
    <property type="evidence" value="ECO:0007669"/>
    <property type="project" value="TreeGrafter"/>
</dbReference>
<evidence type="ECO:0000256" key="6">
    <source>
        <dbReference type="ARBA" id="ARBA00022727"/>
    </source>
</evidence>
<keyword evidence="8" id="KW-0418">Kinase</keyword>
<dbReference type="Gene3D" id="3.40.50.2020">
    <property type="match status" value="2"/>
</dbReference>
<reference evidence="13" key="1">
    <citation type="submission" date="2021-01" db="EMBL/GenBank/DDBJ databases">
        <authorList>
            <person name="Corre E."/>
            <person name="Pelletier E."/>
            <person name="Niang G."/>
            <person name="Scheremetjew M."/>
            <person name="Finn R."/>
            <person name="Kale V."/>
            <person name="Holt S."/>
            <person name="Cochrane G."/>
            <person name="Meng A."/>
            <person name="Brown T."/>
            <person name="Cohen L."/>
        </authorList>
    </citation>
    <scope>NUCLEOTIDE SEQUENCE</scope>
    <source>
        <strain evidence="13">CCMP3107</strain>
    </source>
</reference>
<evidence type="ECO:0000256" key="2">
    <source>
        <dbReference type="ARBA" id="ARBA00006478"/>
    </source>
</evidence>
<evidence type="ECO:0000313" key="13">
    <source>
        <dbReference type="EMBL" id="CAE0635222.1"/>
    </source>
</evidence>
<dbReference type="EC" id="2.7.6.1" evidence="3"/>
<evidence type="ECO:0000256" key="4">
    <source>
        <dbReference type="ARBA" id="ARBA00022679"/>
    </source>
</evidence>
<comment type="similarity">
    <text evidence="2">Belongs to the ribose-phosphate pyrophosphokinase family.</text>
</comment>
<keyword evidence="6" id="KW-0545">Nucleotide biosynthesis</keyword>
<dbReference type="Pfam" id="PF14572">
    <property type="entry name" value="Pribosyl_synth"/>
    <property type="match status" value="1"/>
</dbReference>
<evidence type="ECO:0000256" key="3">
    <source>
        <dbReference type="ARBA" id="ARBA00013247"/>
    </source>
</evidence>
<dbReference type="GO" id="GO:0000287">
    <property type="term" value="F:magnesium ion binding"/>
    <property type="evidence" value="ECO:0007669"/>
    <property type="project" value="InterPro"/>
</dbReference>
<keyword evidence="9" id="KW-0067">ATP-binding</keyword>
<evidence type="ECO:0000256" key="7">
    <source>
        <dbReference type="ARBA" id="ARBA00022741"/>
    </source>
</evidence>
<dbReference type="NCBIfam" id="TIGR01251">
    <property type="entry name" value="ribP_PPkin"/>
    <property type="match status" value="1"/>
</dbReference>
<dbReference type="GO" id="GO:0016301">
    <property type="term" value="F:kinase activity"/>
    <property type="evidence" value="ECO:0007669"/>
    <property type="project" value="UniProtKB-KW"/>
</dbReference>
<dbReference type="SMART" id="SM01400">
    <property type="entry name" value="Pribosyltran_N"/>
    <property type="match status" value="1"/>
</dbReference>
<dbReference type="GO" id="GO:0006164">
    <property type="term" value="P:purine nucleotide biosynthetic process"/>
    <property type="evidence" value="ECO:0007669"/>
    <property type="project" value="TreeGrafter"/>
</dbReference>
<evidence type="ECO:0000259" key="12">
    <source>
        <dbReference type="Pfam" id="PF13793"/>
    </source>
</evidence>
<proteinExistence type="inferred from homology"/>
<dbReference type="EMBL" id="HBIU01030288">
    <property type="protein sequence ID" value="CAE0635222.1"/>
    <property type="molecule type" value="Transcribed_RNA"/>
</dbReference>
<dbReference type="GO" id="GO:0002189">
    <property type="term" value="C:ribose phosphate diphosphokinase complex"/>
    <property type="evidence" value="ECO:0007669"/>
    <property type="project" value="TreeGrafter"/>
</dbReference>
<dbReference type="GO" id="GO:0005524">
    <property type="term" value="F:ATP binding"/>
    <property type="evidence" value="ECO:0007669"/>
    <property type="project" value="UniProtKB-KW"/>
</dbReference>
<dbReference type="InterPro" id="IPR029099">
    <property type="entry name" value="Pribosyltran_N"/>
</dbReference>
<accession>A0A7S3XXR2</accession>
<keyword evidence="7" id="KW-0547">Nucleotide-binding</keyword>
<keyword evidence="10" id="KW-0460">Magnesium</keyword>
<keyword evidence="4" id="KW-0808">Transferase</keyword>
<organism evidence="13">
    <name type="scientific">Heterosigma akashiwo</name>
    <name type="common">Chromophytic alga</name>
    <name type="synonym">Heterosigma carterae</name>
    <dbReference type="NCBI Taxonomy" id="2829"/>
    <lineage>
        <taxon>Eukaryota</taxon>
        <taxon>Sar</taxon>
        <taxon>Stramenopiles</taxon>
        <taxon>Ochrophyta</taxon>
        <taxon>Raphidophyceae</taxon>
        <taxon>Chattonellales</taxon>
        <taxon>Chattonellaceae</taxon>
        <taxon>Heterosigma</taxon>
    </lineage>
</organism>
<keyword evidence="5" id="KW-0479">Metal-binding</keyword>
<feature type="domain" description="Ribose-phosphate pyrophosphokinase N-terminal" evidence="12">
    <location>
        <begin position="91"/>
        <end position="204"/>
    </location>
</feature>
<dbReference type="FunFam" id="3.40.50.2020:FF:000007">
    <property type="entry name" value="Ribose-phosphate pyrophosphokinase"/>
    <property type="match status" value="1"/>
</dbReference>
<comment type="catalytic activity">
    <reaction evidence="11">
        <text>D-ribose 5-phosphate + ATP = 5-phospho-alpha-D-ribose 1-diphosphate + AMP + H(+)</text>
        <dbReference type="Rhea" id="RHEA:15609"/>
        <dbReference type="ChEBI" id="CHEBI:15378"/>
        <dbReference type="ChEBI" id="CHEBI:30616"/>
        <dbReference type="ChEBI" id="CHEBI:58017"/>
        <dbReference type="ChEBI" id="CHEBI:78346"/>
        <dbReference type="ChEBI" id="CHEBI:456215"/>
        <dbReference type="EC" id="2.7.6.1"/>
    </reaction>
</comment>
<dbReference type="InterPro" id="IPR000836">
    <property type="entry name" value="PRTase_dom"/>
</dbReference>
<evidence type="ECO:0000256" key="11">
    <source>
        <dbReference type="ARBA" id="ARBA00049535"/>
    </source>
</evidence>
<gene>
    <name evidence="13" type="ORF">HAKA00212_LOCUS13963</name>
</gene>
<dbReference type="GO" id="GO:0004749">
    <property type="term" value="F:ribose phosphate diphosphokinase activity"/>
    <property type="evidence" value="ECO:0007669"/>
    <property type="project" value="UniProtKB-EC"/>
</dbReference>
<evidence type="ECO:0000256" key="8">
    <source>
        <dbReference type="ARBA" id="ARBA00022777"/>
    </source>
</evidence>
<name>A0A7S3XXR2_HETAK</name>
<dbReference type="PANTHER" id="PTHR10210:SF32">
    <property type="entry name" value="RIBOSE-PHOSPHATE PYROPHOSPHOKINASE 2"/>
    <property type="match status" value="1"/>
</dbReference>
<dbReference type="CDD" id="cd06223">
    <property type="entry name" value="PRTases_typeI"/>
    <property type="match status" value="1"/>
</dbReference>
<dbReference type="InterPro" id="IPR029057">
    <property type="entry name" value="PRTase-like"/>
</dbReference>
<evidence type="ECO:0000256" key="10">
    <source>
        <dbReference type="ARBA" id="ARBA00022842"/>
    </source>
</evidence>
<protein>
    <recommendedName>
        <fullName evidence="3">ribose-phosphate diphosphokinase</fullName>
        <ecNumber evidence="3">2.7.6.1</ecNumber>
    </recommendedName>
</protein>
<dbReference type="InterPro" id="IPR005946">
    <property type="entry name" value="Rib-P_diPkinase"/>
</dbReference>
<evidence type="ECO:0000256" key="1">
    <source>
        <dbReference type="ARBA" id="ARBA00004996"/>
    </source>
</evidence>
<evidence type="ECO:0000256" key="9">
    <source>
        <dbReference type="ARBA" id="ARBA00022840"/>
    </source>
</evidence>
<evidence type="ECO:0000256" key="5">
    <source>
        <dbReference type="ARBA" id="ARBA00022723"/>
    </source>
</evidence>
<dbReference type="Pfam" id="PF13793">
    <property type="entry name" value="Pribosyltran_N"/>
    <property type="match status" value="1"/>
</dbReference>
<dbReference type="SUPFAM" id="SSF53271">
    <property type="entry name" value="PRTase-like"/>
    <property type="match status" value="2"/>
</dbReference>